<keyword evidence="3" id="KW-1185">Reference proteome</keyword>
<evidence type="ECO:0000259" key="1">
    <source>
        <dbReference type="Pfam" id="PF09823"/>
    </source>
</evidence>
<dbReference type="EMBL" id="JACOOE010000016">
    <property type="protein sequence ID" value="MBC5607209.1"/>
    <property type="molecule type" value="Genomic_DNA"/>
</dbReference>
<dbReference type="InterPro" id="IPR007505">
    <property type="entry name" value="PDDEXK_7"/>
</dbReference>
<name>A0ABR7CHD6_9BACE</name>
<dbReference type="Proteomes" id="UP000600600">
    <property type="component" value="Unassembled WGS sequence"/>
</dbReference>
<accession>A0ABR7CHD6</accession>
<gene>
    <name evidence="2" type="ORF">H8S67_21470</name>
</gene>
<organism evidence="2 3">
    <name type="scientific">Bacteroides difficilis</name>
    <dbReference type="NCBI Taxonomy" id="2763021"/>
    <lineage>
        <taxon>Bacteria</taxon>
        <taxon>Pseudomonadati</taxon>
        <taxon>Bacteroidota</taxon>
        <taxon>Bacteroidia</taxon>
        <taxon>Bacteroidales</taxon>
        <taxon>Bacteroidaceae</taxon>
        <taxon>Bacteroides</taxon>
    </lineage>
</organism>
<evidence type="ECO:0000313" key="2">
    <source>
        <dbReference type="EMBL" id="MBC5607209.1"/>
    </source>
</evidence>
<sequence>MDELSIHIALNNGDCTTLYVFARRKNTLFKSEDAKEYGESPFQLQEGCMYDFELDKNCYSLQEDRDILINSKSRQAISRGCISTGIYVGTYSIDVLQKEDNKKVGEVVFEIRSAKVGYRDDYHRMLEDITEFCTELLMQQSSPVIQRYEVDLTKDPRSDYQRFAFVRSLVDSDSFADAMYQIQLSPVKRWIDSEEERQLCNVKRWGQHTLRQLARATNRVSLPNQHPLKECFDTLPRCVPVAFRKETADIPENRFIKYVLRSFLTFCSSIQHHSKAGQRLKQEASLVCEKLFQYLSYPLFRNISEINILPLNSPILQRKEGYREIFQKWLMFDMAARLTWQGGEDVYGAGKKDVARLYEYWLFFKLLDVLSQKFHIPPKSKEELIDCSNELNLTLKQGKMIMLSGIYETDSRKLNICFSYNRTFSYTDNYQLSGSWTRNFRPDYTLTIWPGDITSEEAEREELITHIHFDAKYRMEQLFLRDNTNKNDDEISDDLSEVKREEERGTYKRADLLKMHAYKDAIRRTGGAYILYPGTENQVIHGFHEIIPGLGAFAISPKDYDKSIQAFLTFLDDVVDNFLNRTSLREKLAYHTYSVLSKNNNRSLRELLPEPYGANRDLLPDETYVLIGYYKNEQQLDWILKRKLYNTRTGSANGSLHLSKEVISARYLLLHGEGELLTGRLYKLVPKGPRIFSKEKLEKIGYKEPSGDYYLIYNIEGIPEPEFEGVKWDIRLLDGYKKGNLSASAFSVSLADLMKVKVFNEYEYTNEFQSGNR</sequence>
<dbReference type="Pfam" id="PF04411">
    <property type="entry name" value="PDDEXK_7"/>
    <property type="match status" value="1"/>
</dbReference>
<feature type="domain" description="DUF2357" evidence="1">
    <location>
        <begin position="80"/>
        <end position="329"/>
    </location>
</feature>
<proteinExistence type="predicted"/>
<protein>
    <submittedName>
        <fullName evidence="2">DUF2357 domain-containing protein</fullName>
    </submittedName>
</protein>
<dbReference type="RefSeq" id="WP_186968553.1">
    <property type="nucleotide sequence ID" value="NZ_JACOOE010000016.1"/>
</dbReference>
<evidence type="ECO:0000313" key="3">
    <source>
        <dbReference type="Proteomes" id="UP000600600"/>
    </source>
</evidence>
<dbReference type="InterPro" id="IPR018633">
    <property type="entry name" value="DUF2357"/>
</dbReference>
<dbReference type="Pfam" id="PF09823">
    <property type="entry name" value="DUF2357"/>
    <property type="match status" value="1"/>
</dbReference>
<comment type="caution">
    <text evidence="2">The sequence shown here is derived from an EMBL/GenBank/DDBJ whole genome shotgun (WGS) entry which is preliminary data.</text>
</comment>
<reference evidence="2 3" key="1">
    <citation type="submission" date="2020-08" db="EMBL/GenBank/DDBJ databases">
        <title>Genome public.</title>
        <authorList>
            <person name="Liu C."/>
            <person name="Sun Q."/>
        </authorList>
    </citation>
    <scope>NUCLEOTIDE SEQUENCE [LARGE SCALE GENOMIC DNA]</scope>
    <source>
        <strain evidence="2 3">M27</strain>
    </source>
</reference>